<reference evidence="1 2" key="1">
    <citation type="submission" date="2015-04" db="EMBL/GenBank/DDBJ databases">
        <title>Complete genome sequence of Sulfurovum lithotrophicum ATCC BAA-797T.</title>
        <authorList>
            <person name="Ahn J."/>
            <person name="Park G."/>
            <person name="Jeon W."/>
            <person name="Jang Y."/>
            <person name="Jang M."/>
            <person name="Lee H."/>
            <person name="Lee H."/>
        </authorList>
    </citation>
    <scope>NUCLEOTIDE SEQUENCE [LARGE SCALE GENOMIC DNA]</scope>
    <source>
        <strain evidence="2">ATCC BAA-797 / 42BKT</strain>
    </source>
</reference>
<sequence>MKKVTVVRAEEVEVKPIDLQLFTVQSVKKKMCKRVSKKELKEIAENLGLSYDDIQISFTKKLINAYMEKEIK</sequence>
<evidence type="ECO:0000313" key="1">
    <source>
        <dbReference type="EMBL" id="AKF24285.1"/>
    </source>
</evidence>
<reference evidence="2" key="2">
    <citation type="journal article" date="2017" name="Stand. Genomic Sci.">
        <title>Complete genome sequence of the sulfur-oxidizing chemolithoautotrophic Sulfurovum lithotrophicum 42BKTT.</title>
        <authorList>
            <person name="Jeon W."/>
            <person name="Priscilla L."/>
            <person name="Park G."/>
            <person name="Lee H."/>
            <person name="Lee N."/>
            <person name="Lee D."/>
            <person name="Kwon H."/>
            <person name="Ahn I."/>
            <person name="Lee C."/>
            <person name="Lee H."/>
            <person name="Ahn J."/>
        </authorList>
    </citation>
    <scope>NUCLEOTIDE SEQUENCE [LARGE SCALE GENOMIC DNA]</scope>
    <source>
        <strain evidence="2">ATCC BAA-797 / 42BKT</strain>
    </source>
</reference>
<evidence type="ECO:0000313" key="2">
    <source>
        <dbReference type="Proteomes" id="UP000034444"/>
    </source>
</evidence>
<protein>
    <submittedName>
        <fullName evidence="1">Uncharacterized protein</fullName>
    </submittedName>
</protein>
<proteinExistence type="predicted"/>
<dbReference type="Proteomes" id="UP000034444">
    <property type="component" value="Chromosome"/>
</dbReference>
<dbReference type="OrthoDB" id="5373190at2"/>
<keyword evidence="2" id="KW-1185">Reference proteome</keyword>
<dbReference type="AlphaFoldDB" id="A0A7U4RPY8"/>
<dbReference type="EMBL" id="CP011308">
    <property type="protein sequence ID" value="AKF24285.1"/>
    <property type="molecule type" value="Genomic_DNA"/>
</dbReference>
<gene>
    <name evidence="1" type="ORF">YH65_01895</name>
</gene>
<organism evidence="1 2">
    <name type="scientific">Sulfurovum lithotrophicum</name>
    <dbReference type="NCBI Taxonomy" id="206403"/>
    <lineage>
        <taxon>Bacteria</taxon>
        <taxon>Pseudomonadati</taxon>
        <taxon>Campylobacterota</taxon>
        <taxon>Epsilonproteobacteria</taxon>
        <taxon>Campylobacterales</taxon>
        <taxon>Sulfurovaceae</taxon>
        <taxon>Sulfurovum</taxon>
    </lineage>
</organism>
<name>A0A7U4RPY8_9BACT</name>
<accession>A0A7U4RPY8</accession>
<dbReference type="RefSeq" id="WP_046550386.1">
    <property type="nucleotide sequence ID" value="NZ_CP011308.1"/>
</dbReference>
<dbReference type="KEGG" id="slh:YH65_01895"/>